<dbReference type="Pfam" id="PF04665">
    <property type="entry name" value="Pox_A32"/>
    <property type="match status" value="1"/>
</dbReference>
<dbReference type="OrthoDB" id="7692288at2759"/>
<keyword evidence="2" id="KW-1185">Reference proteome</keyword>
<sequence length="260" mass="29977">DNLSNLDDSYNNIIVLDDLMDLAKDSTIVSKLFTQGRHRNTSVILLLQNAFPKGKCNTEISRNAQYVLWKCPSDRRQIGMLADRIFEKNKDRFMEVYNKVTAKPYQYVLVDCKPDTHSSKQLIADVFGACIYFPNIYTSVTATNRRKVIEGREPLAQSSLTHINSSINDILRDTEEEGPIVIHLSSQEWSQVITQFKMADGSYNVDPGWKIWRIYLSQHNRDTHSIPVLLKGYGPHSETKLYHVDLDWLKYSCHTVKHLL</sequence>
<dbReference type="InterPro" id="IPR006758">
    <property type="entry name" value="A32L"/>
</dbReference>
<dbReference type="AlphaFoldDB" id="A0A8S4NRR5"/>
<dbReference type="Proteomes" id="UP000749559">
    <property type="component" value="Unassembled WGS sequence"/>
</dbReference>
<gene>
    <name evidence="1" type="ORF">OFUS_LOCUS9438</name>
</gene>
<protein>
    <submittedName>
        <fullName evidence="1">Uncharacterized protein</fullName>
    </submittedName>
</protein>
<feature type="non-terminal residue" evidence="1">
    <location>
        <position position="1"/>
    </location>
</feature>
<comment type="caution">
    <text evidence="1">The sequence shown here is derived from an EMBL/GenBank/DDBJ whole genome shotgun (WGS) entry which is preliminary data.</text>
</comment>
<reference evidence="1" key="1">
    <citation type="submission" date="2022-03" db="EMBL/GenBank/DDBJ databases">
        <authorList>
            <person name="Martin C."/>
        </authorList>
    </citation>
    <scope>NUCLEOTIDE SEQUENCE</scope>
</reference>
<accession>A0A8S4NRR5</accession>
<organism evidence="1 2">
    <name type="scientific">Owenia fusiformis</name>
    <name type="common">Polychaete worm</name>
    <dbReference type="NCBI Taxonomy" id="6347"/>
    <lineage>
        <taxon>Eukaryota</taxon>
        <taxon>Metazoa</taxon>
        <taxon>Spiralia</taxon>
        <taxon>Lophotrochozoa</taxon>
        <taxon>Annelida</taxon>
        <taxon>Polychaeta</taxon>
        <taxon>Sedentaria</taxon>
        <taxon>Canalipalpata</taxon>
        <taxon>Sabellida</taxon>
        <taxon>Oweniida</taxon>
        <taxon>Oweniidae</taxon>
        <taxon>Owenia</taxon>
    </lineage>
</organism>
<evidence type="ECO:0000313" key="2">
    <source>
        <dbReference type="Proteomes" id="UP000749559"/>
    </source>
</evidence>
<dbReference type="PROSITE" id="PS51450">
    <property type="entry name" value="LRR"/>
    <property type="match status" value="1"/>
</dbReference>
<evidence type="ECO:0000313" key="1">
    <source>
        <dbReference type="EMBL" id="CAH1783068.1"/>
    </source>
</evidence>
<name>A0A8S4NRR5_OWEFU</name>
<proteinExistence type="predicted"/>
<dbReference type="InterPro" id="IPR001611">
    <property type="entry name" value="Leu-rich_rpt"/>
</dbReference>
<dbReference type="EMBL" id="CAIIXF020000005">
    <property type="protein sequence ID" value="CAH1783068.1"/>
    <property type="molecule type" value="Genomic_DNA"/>
</dbReference>